<dbReference type="AlphaFoldDB" id="A0A255YB11"/>
<feature type="signal peptide" evidence="2">
    <location>
        <begin position="1"/>
        <end position="19"/>
    </location>
</feature>
<dbReference type="EMBL" id="NOXT01000121">
    <property type="protein sequence ID" value="OYQ25650.1"/>
    <property type="molecule type" value="Genomic_DNA"/>
</dbReference>
<evidence type="ECO:0000313" key="4">
    <source>
        <dbReference type="Proteomes" id="UP000216991"/>
    </source>
</evidence>
<reference evidence="3 4" key="1">
    <citation type="submission" date="2017-07" db="EMBL/GenBank/DDBJ databases">
        <title>Sandarakinorhabdus cyanobacteriorum sp. nov., a novel bacterium isolated from cyanobacterial aggregates in a eutrophic lake.</title>
        <authorList>
            <person name="Cai H."/>
        </authorList>
    </citation>
    <scope>NUCLEOTIDE SEQUENCE [LARGE SCALE GENOMIC DNA]</scope>
    <source>
        <strain evidence="3 4">TH057</strain>
    </source>
</reference>
<gene>
    <name evidence="3" type="ORF">CHU93_13010</name>
</gene>
<organism evidence="3 4">
    <name type="scientific">Sandarakinorhabdus cyanobacteriorum</name>
    <dbReference type="NCBI Taxonomy" id="1981098"/>
    <lineage>
        <taxon>Bacteria</taxon>
        <taxon>Pseudomonadati</taxon>
        <taxon>Pseudomonadota</taxon>
        <taxon>Alphaproteobacteria</taxon>
        <taxon>Sphingomonadales</taxon>
        <taxon>Sphingosinicellaceae</taxon>
        <taxon>Sandarakinorhabdus</taxon>
    </lineage>
</organism>
<proteinExistence type="predicted"/>
<feature type="compositionally biased region" description="Polar residues" evidence="1">
    <location>
        <begin position="75"/>
        <end position="87"/>
    </location>
</feature>
<dbReference type="RefSeq" id="WP_086115945.1">
    <property type="nucleotide sequence ID" value="NZ_NOXT01000121.1"/>
</dbReference>
<comment type="caution">
    <text evidence="3">The sequence shown here is derived from an EMBL/GenBank/DDBJ whole genome shotgun (WGS) entry which is preliminary data.</text>
</comment>
<name>A0A255YB11_9SPHN</name>
<accession>A0A255YB11</accession>
<evidence type="ECO:0000313" key="3">
    <source>
        <dbReference type="EMBL" id="OYQ25650.1"/>
    </source>
</evidence>
<keyword evidence="2" id="KW-0732">Signal</keyword>
<evidence type="ECO:0000256" key="2">
    <source>
        <dbReference type="SAM" id="SignalP"/>
    </source>
</evidence>
<keyword evidence="4" id="KW-1185">Reference proteome</keyword>
<protein>
    <submittedName>
        <fullName evidence="3">Uncharacterized protein</fullName>
    </submittedName>
</protein>
<dbReference type="OrthoDB" id="7409056at2"/>
<dbReference type="Proteomes" id="UP000216991">
    <property type="component" value="Unassembled WGS sequence"/>
</dbReference>
<sequence>MGKAAILLVALVLAAPAAAQDRQLGASVQKNVAAHVVDLHPTYAGVKIEGSNGVRSEAAINRYLDGRVTPLRSISGESQVGANAQQRGSGGPAASPSGPR</sequence>
<feature type="region of interest" description="Disordered" evidence="1">
    <location>
        <begin position="74"/>
        <end position="100"/>
    </location>
</feature>
<evidence type="ECO:0000256" key="1">
    <source>
        <dbReference type="SAM" id="MobiDB-lite"/>
    </source>
</evidence>
<feature type="chain" id="PRO_5012423029" evidence="2">
    <location>
        <begin position="20"/>
        <end position="100"/>
    </location>
</feature>